<comment type="similarity">
    <text evidence="1">Belongs to the Gfa family.</text>
</comment>
<protein>
    <submittedName>
        <fullName evidence="6">DUF636 domain protein</fullName>
    </submittedName>
</protein>
<dbReference type="SUPFAM" id="SSF51316">
    <property type="entry name" value="Mss4-like"/>
    <property type="match status" value="1"/>
</dbReference>
<dbReference type="InterPro" id="IPR011057">
    <property type="entry name" value="Mss4-like_sf"/>
</dbReference>
<dbReference type="AlphaFoldDB" id="A0A218ZHC1"/>
<comment type="caution">
    <text evidence="6">The sequence shown here is derived from an EMBL/GenBank/DDBJ whole genome shotgun (WGS) entry which is preliminary data.</text>
</comment>
<evidence type="ECO:0000313" key="7">
    <source>
        <dbReference type="Proteomes" id="UP000242519"/>
    </source>
</evidence>
<gene>
    <name evidence="6" type="ORF">B2J93_4976</name>
</gene>
<dbReference type="PANTHER" id="PTHR33337">
    <property type="entry name" value="GFA DOMAIN-CONTAINING PROTEIN"/>
    <property type="match status" value="1"/>
</dbReference>
<evidence type="ECO:0000256" key="3">
    <source>
        <dbReference type="ARBA" id="ARBA00022833"/>
    </source>
</evidence>
<evidence type="ECO:0000259" key="5">
    <source>
        <dbReference type="PROSITE" id="PS51891"/>
    </source>
</evidence>
<dbReference type="GO" id="GO:0046872">
    <property type="term" value="F:metal ion binding"/>
    <property type="evidence" value="ECO:0007669"/>
    <property type="project" value="UniProtKB-KW"/>
</dbReference>
<dbReference type="Pfam" id="PF04828">
    <property type="entry name" value="GFA"/>
    <property type="match status" value="1"/>
</dbReference>
<feature type="domain" description="CENP-V/GFA" evidence="5">
    <location>
        <begin position="1"/>
        <end position="105"/>
    </location>
</feature>
<evidence type="ECO:0000256" key="2">
    <source>
        <dbReference type="ARBA" id="ARBA00022723"/>
    </source>
</evidence>
<sequence length="125" mass="13645">MSTGSCMCGAIRYEFTAGRSQKWSGAAYTSNIVVPRTAFKVTQGKPKNYSLTGDSGKQNNHFFCGDCGSGLYTELEVMPDQTCIKSGSVDDKSIRDYPVGVEFYVKDRMHYSAAVADAKQVPQFG</sequence>
<evidence type="ECO:0000256" key="1">
    <source>
        <dbReference type="ARBA" id="ARBA00005495"/>
    </source>
</evidence>
<dbReference type="InParanoid" id="A0A218ZHC1"/>
<evidence type="ECO:0000313" key="6">
    <source>
        <dbReference type="EMBL" id="OWP07447.1"/>
    </source>
</evidence>
<accession>A0A218ZHC1</accession>
<dbReference type="PANTHER" id="PTHR33337:SF30">
    <property type="entry name" value="DUF636 DOMAIN PROTEIN (AFU_ORTHOLOGUE AFUA_1G03180)"/>
    <property type="match status" value="1"/>
</dbReference>
<reference evidence="6 7" key="1">
    <citation type="submission" date="2017-04" db="EMBL/GenBank/DDBJ databases">
        <title>Draft genome sequence of Marssonina coronaria NL1: causal agent of apple blotch.</title>
        <authorList>
            <person name="Cheng Q."/>
        </authorList>
    </citation>
    <scope>NUCLEOTIDE SEQUENCE [LARGE SCALE GENOMIC DNA]</scope>
    <source>
        <strain evidence="6 7">NL1</strain>
    </source>
</reference>
<proteinExistence type="inferred from homology"/>
<dbReference type="GO" id="GO:0016846">
    <property type="term" value="F:carbon-sulfur lyase activity"/>
    <property type="evidence" value="ECO:0007669"/>
    <property type="project" value="InterPro"/>
</dbReference>
<dbReference type="InterPro" id="IPR006913">
    <property type="entry name" value="CENP-V/GFA"/>
</dbReference>
<dbReference type="STRING" id="503106.A0A218ZHC1"/>
<dbReference type="EMBL" id="MZNU01000004">
    <property type="protein sequence ID" value="OWP07447.1"/>
    <property type="molecule type" value="Genomic_DNA"/>
</dbReference>
<keyword evidence="3" id="KW-0862">Zinc</keyword>
<name>A0A218ZHC1_9HELO</name>
<dbReference type="Proteomes" id="UP000242519">
    <property type="component" value="Unassembled WGS sequence"/>
</dbReference>
<organism evidence="6 7">
    <name type="scientific">Diplocarpon coronariae</name>
    <dbReference type="NCBI Taxonomy" id="2795749"/>
    <lineage>
        <taxon>Eukaryota</taxon>
        <taxon>Fungi</taxon>
        <taxon>Dikarya</taxon>
        <taxon>Ascomycota</taxon>
        <taxon>Pezizomycotina</taxon>
        <taxon>Leotiomycetes</taxon>
        <taxon>Helotiales</taxon>
        <taxon>Drepanopezizaceae</taxon>
        <taxon>Diplocarpon</taxon>
    </lineage>
</organism>
<keyword evidence="2" id="KW-0479">Metal-binding</keyword>
<keyword evidence="7" id="KW-1185">Reference proteome</keyword>
<dbReference type="Gene3D" id="3.90.1590.10">
    <property type="entry name" value="glutathione-dependent formaldehyde- activating enzyme (gfa)"/>
    <property type="match status" value="1"/>
</dbReference>
<evidence type="ECO:0000256" key="4">
    <source>
        <dbReference type="ARBA" id="ARBA00023239"/>
    </source>
</evidence>
<dbReference type="PROSITE" id="PS51891">
    <property type="entry name" value="CENP_V_GFA"/>
    <property type="match status" value="1"/>
</dbReference>
<dbReference type="OrthoDB" id="1601230at2759"/>
<keyword evidence="4" id="KW-0456">Lyase</keyword>